<dbReference type="OrthoDB" id="1925209at2759"/>
<proteinExistence type="inferred from homology"/>
<comment type="similarity">
    <text evidence="1 4">Belongs to the plant dirigent protein family.</text>
</comment>
<dbReference type="GO" id="GO:0048046">
    <property type="term" value="C:apoplast"/>
    <property type="evidence" value="ECO:0007669"/>
    <property type="project" value="UniProtKB-SubCell"/>
</dbReference>
<keyword evidence="3 4" id="KW-0964">Secreted</keyword>
<dbReference type="InterPro" id="IPR044859">
    <property type="entry name" value="Allene_oxi_cyc_Dirigent"/>
</dbReference>
<dbReference type="AlphaFoldDB" id="A0A8K0MF13"/>
<protein>
    <recommendedName>
        <fullName evidence="4">Dirigent protein</fullName>
    </recommendedName>
</protein>
<evidence type="ECO:0000256" key="3">
    <source>
        <dbReference type="ARBA" id="ARBA00022525"/>
    </source>
</evidence>
<gene>
    <name evidence="5" type="ORF">FNV43_RR13321</name>
</gene>
<dbReference type="EMBL" id="VOIH02000006">
    <property type="protein sequence ID" value="KAF3443631.1"/>
    <property type="molecule type" value="Genomic_DNA"/>
</dbReference>
<organism evidence="5 6">
    <name type="scientific">Rhamnella rubrinervis</name>
    <dbReference type="NCBI Taxonomy" id="2594499"/>
    <lineage>
        <taxon>Eukaryota</taxon>
        <taxon>Viridiplantae</taxon>
        <taxon>Streptophyta</taxon>
        <taxon>Embryophyta</taxon>
        <taxon>Tracheophyta</taxon>
        <taxon>Spermatophyta</taxon>
        <taxon>Magnoliopsida</taxon>
        <taxon>eudicotyledons</taxon>
        <taxon>Gunneridae</taxon>
        <taxon>Pentapetalae</taxon>
        <taxon>rosids</taxon>
        <taxon>fabids</taxon>
        <taxon>Rosales</taxon>
        <taxon>Rhamnaceae</taxon>
        <taxon>rhamnoid group</taxon>
        <taxon>Rhamneae</taxon>
        <taxon>Rhamnella</taxon>
    </lineage>
</organism>
<dbReference type="Pfam" id="PF03018">
    <property type="entry name" value="Dirigent"/>
    <property type="match status" value="1"/>
</dbReference>
<keyword evidence="6" id="KW-1185">Reference proteome</keyword>
<dbReference type="Proteomes" id="UP000796880">
    <property type="component" value="Unassembled WGS sequence"/>
</dbReference>
<name>A0A8K0MF13_9ROSA</name>
<dbReference type="Gene3D" id="2.40.480.10">
    <property type="entry name" value="Allene oxide cyclase-like"/>
    <property type="match status" value="1"/>
</dbReference>
<comment type="subunit">
    <text evidence="2 4">Homodimer.</text>
</comment>
<sequence length="188" mass="21068">MAENALARIAIISSFIIFVALAVTSSDASEAATKYHFENLKQTNFVFYMHDLATGRNNLTVNAVAGVPHKRWWILEFGTVFVCDDKLTEEYGWDSTEVGRAQGLYVNSQVDAKSVHLLVSLVFTNKEFNGSTLEIQGADKFTKYREVSVVSGTGKFRLARGFATLETVNLDIPLLYAIVRWNVTVFHY</sequence>
<comment type="caution">
    <text evidence="5">The sequence shown here is derived from an EMBL/GenBank/DDBJ whole genome shotgun (WGS) entry which is preliminary data.</text>
</comment>
<dbReference type="GO" id="GO:0009699">
    <property type="term" value="P:phenylpropanoid biosynthetic process"/>
    <property type="evidence" value="ECO:0007669"/>
    <property type="project" value="UniProtKB-ARBA"/>
</dbReference>
<comment type="function">
    <text evidence="4">Dirigent proteins impart stereoselectivity on the phenoxy radical-coupling reaction, yielding optically active lignans from two molecules of coniferyl alcohol in the biosynthesis of lignans, flavonolignans, and alkaloids and thus plays a central role in plant secondary metabolism.</text>
</comment>
<evidence type="ECO:0000256" key="2">
    <source>
        <dbReference type="ARBA" id="ARBA00011738"/>
    </source>
</evidence>
<feature type="chain" id="PRO_5035489085" description="Dirigent protein" evidence="4">
    <location>
        <begin position="23"/>
        <end position="188"/>
    </location>
</feature>
<accession>A0A8K0MF13</accession>
<reference evidence="5" key="1">
    <citation type="submission" date="2020-03" db="EMBL/GenBank/DDBJ databases">
        <title>A high-quality chromosome-level genome assembly of a woody plant with both climbing and erect habits, Rhamnella rubrinervis.</title>
        <authorList>
            <person name="Lu Z."/>
            <person name="Yang Y."/>
            <person name="Zhu X."/>
            <person name="Sun Y."/>
        </authorList>
    </citation>
    <scope>NUCLEOTIDE SEQUENCE</scope>
    <source>
        <strain evidence="5">BYM</strain>
        <tissue evidence="5">Leaf</tissue>
    </source>
</reference>
<dbReference type="InterPro" id="IPR004265">
    <property type="entry name" value="Dirigent"/>
</dbReference>
<comment type="subcellular location">
    <subcellularLocation>
        <location evidence="4">Secreted</location>
        <location evidence="4">Extracellular space</location>
        <location evidence="4">Apoplast</location>
    </subcellularLocation>
</comment>
<keyword evidence="4" id="KW-0732">Signal</keyword>
<keyword evidence="4" id="KW-0052">Apoplast</keyword>
<evidence type="ECO:0000256" key="1">
    <source>
        <dbReference type="ARBA" id="ARBA00010746"/>
    </source>
</evidence>
<evidence type="ECO:0000313" key="6">
    <source>
        <dbReference type="Proteomes" id="UP000796880"/>
    </source>
</evidence>
<dbReference type="PANTHER" id="PTHR21495">
    <property type="entry name" value="NUCLEOPORIN-RELATED"/>
    <property type="match status" value="1"/>
</dbReference>
<evidence type="ECO:0000256" key="4">
    <source>
        <dbReference type="RuleBase" id="RU363099"/>
    </source>
</evidence>
<feature type="signal peptide" evidence="4">
    <location>
        <begin position="1"/>
        <end position="22"/>
    </location>
</feature>
<evidence type="ECO:0000313" key="5">
    <source>
        <dbReference type="EMBL" id="KAF3443631.1"/>
    </source>
</evidence>